<evidence type="ECO:0000256" key="2">
    <source>
        <dbReference type="ARBA" id="ARBA00005135"/>
    </source>
</evidence>
<evidence type="ECO:0000313" key="12">
    <source>
        <dbReference type="Proteomes" id="UP000298579"/>
    </source>
</evidence>
<keyword evidence="6" id="KW-0378">Hydrolase</keyword>
<comment type="cofactor">
    <cofactor evidence="1">
        <name>Mg(2+)</name>
        <dbReference type="ChEBI" id="CHEBI:18420"/>
    </cofactor>
</comment>
<dbReference type="Gene3D" id="3.40.50.1000">
    <property type="entry name" value="HAD superfamily/HAD-like"/>
    <property type="match status" value="1"/>
</dbReference>
<dbReference type="Proteomes" id="UP000298579">
    <property type="component" value="Plasmid pAtCFBP5877a"/>
</dbReference>
<evidence type="ECO:0000313" key="11">
    <source>
        <dbReference type="EMBL" id="QCL82475.1"/>
    </source>
</evidence>
<evidence type="ECO:0000256" key="8">
    <source>
        <dbReference type="ARBA" id="ARBA00023299"/>
    </source>
</evidence>
<keyword evidence="5" id="KW-0479">Metal-binding</keyword>
<dbReference type="SUPFAM" id="SSF56784">
    <property type="entry name" value="HAD-like"/>
    <property type="match status" value="1"/>
</dbReference>
<sequence length="233" mass="25554">MTALRRQETLRQAASFTTVCGHQRAQRGQKISAIKLAAFDVDGTILRGENICGCIARKLGRTVEMDGFELLRSRDEIAAGRETMLEWYAPFDRAALIGHLSELRLAPGVKEGFARLKEAGVKIALVSITWEFAVGWFASELGADYAVGTGWQEKGTIDHFWPEDKASYLSSLIAELSIDRDAVAAAGDSHGDIPMLNLASRSYFVGEHLPSELSHAKHLHNANIEEIVSDMLA</sequence>
<evidence type="ECO:0000256" key="4">
    <source>
        <dbReference type="ARBA" id="ARBA00022605"/>
    </source>
</evidence>
<evidence type="ECO:0000256" key="3">
    <source>
        <dbReference type="ARBA" id="ARBA00012640"/>
    </source>
</evidence>
<protein>
    <recommendedName>
        <fullName evidence="3">phosphoserine phosphatase</fullName>
        <ecNumber evidence="3">3.1.3.3</ecNumber>
    </recommendedName>
</protein>
<keyword evidence="11" id="KW-0614">Plasmid</keyword>
<geneLocation type="plasmid" evidence="12">
    <name>patcfbp5877a</name>
</geneLocation>
<organism evidence="11 12">
    <name type="scientific">Agrobacterium tumefaciens</name>
    <dbReference type="NCBI Taxonomy" id="358"/>
    <lineage>
        <taxon>Bacteria</taxon>
        <taxon>Pseudomonadati</taxon>
        <taxon>Pseudomonadota</taxon>
        <taxon>Alphaproteobacteria</taxon>
        <taxon>Hyphomicrobiales</taxon>
        <taxon>Rhizobiaceae</taxon>
        <taxon>Rhizobium/Agrobacterium group</taxon>
        <taxon>Agrobacterium</taxon>
        <taxon>Agrobacterium tumefaciens complex</taxon>
    </lineage>
</organism>
<dbReference type="InterPro" id="IPR023214">
    <property type="entry name" value="HAD_sf"/>
</dbReference>
<proteinExistence type="predicted"/>
<comment type="pathway">
    <text evidence="2">Amino-acid biosynthesis; L-serine biosynthesis; L-serine from 3-phospho-D-glycerate: step 3/3.</text>
</comment>
<evidence type="ECO:0000256" key="5">
    <source>
        <dbReference type="ARBA" id="ARBA00022723"/>
    </source>
</evidence>
<name>A0AAE6EIB5_AGRTU</name>
<reference evidence="11 12" key="1">
    <citation type="submission" date="2019-04" db="EMBL/GenBank/DDBJ databases">
        <title>Complete genome sequence of Agrobacterium tumefaciens CFBP5877.</title>
        <authorList>
            <person name="Huang Y.-Y."/>
            <person name="Chiang H.-Y."/>
            <person name="Chou L."/>
            <person name="Lai E.-M."/>
            <person name="Kuo C.-H."/>
        </authorList>
    </citation>
    <scope>NUCLEOTIDE SEQUENCE [LARGE SCALE GENOMIC DNA]</scope>
    <source>
        <strain evidence="11 12">CFBP5877</strain>
        <plasmid evidence="12">patcfbp5877a</plasmid>
    </source>
</reference>
<keyword evidence="7" id="KW-0460">Magnesium</keyword>
<dbReference type="RefSeq" id="WP_080830505.1">
    <property type="nucleotide sequence ID" value="NZ_CP039890.1"/>
</dbReference>
<dbReference type="PANTHER" id="PTHR43344:SF2">
    <property type="entry name" value="PHOSPHOSERINE PHOSPHATASE"/>
    <property type="match status" value="1"/>
</dbReference>
<dbReference type="GO" id="GO:0036424">
    <property type="term" value="F:L-phosphoserine phosphatase activity"/>
    <property type="evidence" value="ECO:0007669"/>
    <property type="project" value="TreeGrafter"/>
</dbReference>
<evidence type="ECO:0000256" key="6">
    <source>
        <dbReference type="ARBA" id="ARBA00022801"/>
    </source>
</evidence>
<keyword evidence="4" id="KW-0028">Amino-acid biosynthesis</keyword>
<dbReference type="AlphaFoldDB" id="A0AAE6EIB5"/>
<dbReference type="InterPro" id="IPR050582">
    <property type="entry name" value="HAD-like_SerB"/>
</dbReference>
<dbReference type="NCBIfam" id="TIGR01488">
    <property type="entry name" value="HAD-SF-IB"/>
    <property type="match status" value="1"/>
</dbReference>
<evidence type="ECO:0000256" key="9">
    <source>
        <dbReference type="ARBA" id="ARBA00048138"/>
    </source>
</evidence>
<evidence type="ECO:0000256" key="10">
    <source>
        <dbReference type="ARBA" id="ARBA00048523"/>
    </source>
</evidence>
<dbReference type="Pfam" id="PF12710">
    <property type="entry name" value="HAD"/>
    <property type="match status" value="1"/>
</dbReference>
<dbReference type="GO" id="GO:0006564">
    <property type="term" value="P:L-serine biosynthetic process"/>
    <property type="evidence" value="ECO:0007669"/>
    <property type="project" value="UniProtKB-KW"/>
</dbReference>
<dbReference type="GO" id="GO:0005737">
    <property type="term" value="C:cytoplasm"/>
    <property type="evidence" value="ECO:0007669"/>
    <property type="project" value="TreeGrafter"/>
</dbReference>
<dbReference type="EC" id="3.1.3.3" evidence="3"/>
<accession>A0AAE6EIB5</accession>
<evidence type="ECO:0000256" key="7">
    <source>
        <dbReference type="ARBA" id="ARBA00022842"/>
    </source>
</evidence>
<dbReference type="PANTHER" id="PTHR43344">
    <property type="entry name" value="PHOSPHOSERINE PHOSPHATASE"/>
    <property type="match status" value="1"/>
</dbReference>
<dbReference type="InterPro" id="IPR036412">
    <property type="entry name" value="HAD-like_sf"/>
</dbReference>
<dbReference type="EMBL" id="CP039899">
    <property type="protein sequence ID" value="QCL82475.1"/>
    <property type="molecule type" value="Genomic_DNA"/>
</dbReference>
<comment type="catalytic activity">
    <reaction evidence="9">
        <text>O-phospho-L-serine + H2O = L-serine + phosphate</text>
        <dbReference type="Rhea" id="RHEA:21208"/>
        <dbReference type="ChEBI" id="CHEBI:15377"/>
        <dbReference type="ChEBI" id="CHEBI:33384"/>
        <dbReference type="ChEBI" id="CHEBI:43474"/>
        <dbReference type="ChEBI" id="CHEBI:57524"/>
        <dbReference type="EC" id="3.1.3.3"/>
    </reaction>
</comment>
<evidence type="ECO:0000256" key="1">
    <source>
        <dbReference type="ARBA" id="ARBA00001946"/>
    </source>
</evidence>
<gene>
    <name evidence="11" type="ORF">CFBP5877_25480</name>
</gene>
<keyword evidence="8" id="KW-0718">Serine biosynthesis</keyword>
<dbReference type="GO" id="GO:0000287">
    <property type="term" value="F:magnesium ion binding"/>
    <property type="evidence" value="ECO:0007669"/>
    <property type="project" value="TreeGrafter"/>
</dbReference>
<comment type="catalytic activity">
    <reaction evidence="10">
        <text>O-phospho-D-serine + H2O = D-serine + phosphate</text>
        <dbReference type="Rhea" id="RHEA:24873"/>
        <dbReference type="ChEBI" id="CHEBI:15377"/>
        <dbReference type="ChEBI" id="CHEBI:35247"/>
        <dbReference type="ChEBI" id="CHEBI:43474"/>
        <dbReference type="ChEBI" id="CHEBI:58680"/>
        <dbReference type="EC" id="3.1.3.3"/>
    </reaction>
</comment>